<dbReference type="EMBL" id="CP000860">
    <property type="protein sequence ID" value="ACA59883.1"/>
    <property type="molecule type" value="Genomic_DNA"/>
</dbReference>
<dbReference type="OrthoDB" id="9807498at2"/>
<dbReference type="eggNOG" id="COG0826">
    <property type="taxonomic scope" value="Bacteria"/>
</dbReference>
<keyword evidence="3" id="KW-1185">Reference proteome</keyword>
<dbReference type="KEGG" id="dau:Daud_1374"/>
<dbReference type="AlphaFoldDB" id="B1I474"/>
<dbReference type="InterPro" id="IPR020988">
    <property type="entry name" value="Pept_U32_collagenase"/>
</dbReference>
<evidence type="ECO:0000259" key="1">
    <source>
        <dbReference type="Pfam" id="PF12392"/>
    </source>
</evidence>
<dbReference type="Pfam" id="PF12392">
    <property type="entry name" value="DUF3656"/>
    <property type="match status" value="1"/>
</dbReference>
<dbReference type="PANTHER" id="PTHR30217">
    <property type="entry name" value="PEPTIDASE U32 FAMILY"/>
    <property type="match status" value="1"/>
</dbReference>
<dbReference type="Proteomes" id="UP000008544">
    <property type="component" value="Chromosome"/>
</dbReference>
<evidence type="ECO:0000313" key="2">
    <source>
        <dbReference type="EMBL" id="ACA59883.1"/>
    </source>
</evidence>
<feature type="domain" description="Peptidase U32 collagenase" evidence="1">
    <location>
        <begin position="390"/>
        <end position="508"/>
    </location>
</feature>
<proteinExistence type="predicted"/>
<evidence type="ECO:0000313" key="3">
    <source>
        <dbReference type="Proteomes" id="UP000008544"/>
    </source>
</evidence>
<protein>
    <submittedName>
        <fullName evidence="2">Peptidase U32</fullName>
    </submittedName>
</protein>
<name>B1I474_DESAP</name>
<reference evidence="2 3" key="2">
    <citation type="journal article" date="2008" name="Science">
        <title>Environmental genomics reveals a single-species ecosystem deep within Earth.</title>
        <authorList>
            <person name="Chivian D."/>
            <person name="Brodie E.L."/>
            <person name="Alm E.J."/>
            <person name="Culley D.E."/>
            <person name="Dehal P.S."/>
            <person name="Desantis T.Z."/>
            <person name="Gihring T.M."/>
            <person name="Lapidus A."/>
            <person name="Lin L.H."/>
            <person name="Lowry S.R."/>
            <person name="Moser D.P."/>
            <person name="Richardson P.M."/>
            <person name="Southam G."/>
            <person name="Wanger G."/>
            <person name="Pratt L.M."/>
            <person name="Andersen G.L."/>
            <person name="Hazen T.C."/>
            <person name="Brockman F.J."/>
            <person name="Arkin A.P."/>
            <person name="Onstott T.C."/>
        </authorList>
    </citation>
    <scope>NUCLEOTIDE SEQUENCE [LARGE SCALE GENOMIC DNA]</scope>
    <source>
        <strain evidence="2 3">MP104C</strain>
    </source>
</reference>
<accession>B1I474</accession>
<reference evidence="3" key="1">
    <citation type="submission" date="2007-10" db="EMBL/GenBank/DDBJ databases">
        <title>Complete sequence of chromosome of Desulforudis audaxviator MP104C.</title>
        <authorList>
            <person name="Copeland A."/>
            <person name="Lucas S."/>
            <person name="Lapidus A."/>
            <person name="Barry K."/>
            <person name="Glavina del Rio T."/>
            <person name="Dalin E."/>
            <person name="Tice H."/>
            <person name="Bruce D."/>
            <person name="Pitluck S."/>
            <person name="Lowry S.R."/>
            <person name="Larimer F."/>
            <person name="Land M.L."/>
            <person name="Hauser L."/>
            <person name="Kyrpides N."/>
            <person name="Ivanova N.N."/>
            <person name="Richardson P."/>
        </authorList>
    </citation>
    <scope>NUCLEOTIDE SEQUENCE [LARGE SCALE GENOMIC DNA]</scope>
    <source>
        <strain evidence="3">MP104C</strain>
    </source>
</reference>
<dbReference type="RefSeq" id="WP_012302468.1">
    <property type="nucleotide sequence ID" value="NC_010424.1"/>
</dbReference>
<organism evidence="2 3">
    <name type="scientific">Desulforudis audaxviator (strain MP104C)</name>
    <dbReference type="NCBI Taxonomy" id="477974"/>
    <lineage>
        <taxon>Bacteria</taxon>
        <taxon>Bacillati</taxon>
        <taxon>Bacillota</taxon>
        <taxon>Clostridia</taxon>
        <taxon>Thermoanaerobacterales</taxon>
        <taxon>Candidatus Desulforudaceae</taxon>
        <taxon>Candidatus Desulforudis</taxon>
    </lineage>
</organism>
<sequence length="838" mass="90874">MPGPELLAPAGSWESLAAAVQNGADAVYLGATAFSARQSAADFEPRELSRAVDYAHVRDVRVYVTVNTLVSERELGDAARLLGFLYNIGVDAVIVQDLGLMRLIADLLPGLTVHASTQTTAHNRPTLELFKELGVRRVVLARELSLDEIAGLKRDTGMEVEVFVHGALCISYSGQCLFSSLVGARSGNRGRCAQPCRLPYVLHRDGEPAVPLPPGRYLLSPRDLNLSTRLPELIRAGVDGLKIEGRMRRPEYVATVVRVYRTLLDRAAVGAFDITAEERRELLQIFNRGYTTGYLSGRPGRALMAYTRPNHRGLALGRVLRYEPDTGSAVIALEEPLQVGDTIEVWVTRGGRVSTPVREIRVDGRLVKEASGGTEVTLPVGGRVGPGDRVFKTVDARLERRARESFTSGRETKSIPLRFEVRVREGLPLELAVTGPGGLSASAQGKVPAVRAEKRPLTAAVFEKQLSRLGNTPFVLGELECRIEGEVMLPLSDINEARREAVDTLAAAKAARSRPSTPVTVDLADRVGPYLQARTASQARADSRRTLLSAAVGDLDGVRAAAGAGADVVYFPGEGLGSPTFPETEEVSEAAAVCRRHGATLVLWLPRILHDRERPRWERLLEAAGPCGVLAGNPGVFRLTGTQRRLLADFPLNIFNSLTVSLFAGLGAAGVTLSPELTLDQIREITGKALVPVEVLVHGALPVLVSEYCVVGGVLGPGDGNRCSVPCRAGRFALEDRLGLRFPVGVDHDCRMHVFNVKDLCVVDQVPELIRCGVAVLRVEGRLRDADYVGGVVGIYREVIDNSRIRGPEWQVPSHYRERLERLSPQGLTTGHYFRGVL</sequence>
<dbReference type="Pfam" id="PF01136">
    <property type="entry name" value="Peptidase_U32"/>
    <property type="match status" value="2"/>
</dbReference>
<dbReference type="PANTHER" id="PTHR30217:SF10">
    <property type="entry name" value="23S RRNA 5-HYDROXYCYTIDINE C2501 SYNTHASE"/>
    <property type="match status" value="1"/>
</dbReference>
<gene>
    <name evidence="2" type="ordered locus">Daud_1374</name>
</gene>
<dbReference type="HOGENOM" id="CLU_011540_4_0_9"/>
<dbReference type="InterPro" id="IPR051454">
    <property type="entry name" value="RNA/ubiquinone_mod_enzymes"/>
</dbReference>
<dbReference type="STRING" id="477974.Daud_1374"/>
<dbReference type="InterPro" id="IPR001539">
    <property type="entry name" value="Peptidase_U32"/>
</dbReference>